<reference evidence="1" key="1">
    <citation type="journal article" date="2015" name="Nature">
        <title>Complex archaea that bridge the gap between prokaryotes and eukaryotes.</title>
        <authorList>
            <person name="Spang A."/>
            <person name="Saw J.H."/>
            <person name="Jorgensen S.L."/>
            <person name="Zaremba-Niedzwiedzka K."/>
            <person name="Martijn J."/>
            <person name="Lind A.E."/>
            <person name="van Eijk R."/>
            <person name="Schleper C."/>
            <person name="Guy L."/>
            <person name="Ettema T.J."/>
        </authorList>
    </citation>
    <scope>NUCLEOTIDE SEQUENCE</scope>
</reference>
<dbReference type="EMBL" id="LAZR01000192">
    <property type="protein sequence ID" value="KKN82996.1"/>
    <property type="molecule type" value="Genomic_DNA"/>
</dbReference>
<gene>
    <name evidence="1" type="ORF">LCGC14_0304110</name>
</gene>
<dbReference type="InterPro" id="IPR038071">
    <property type="entry name" value="UROD/MetE-like_sf"/>
</dbReference>
<evidence type="ECO:0008006" key="2">
    <source>
        <dbReference type="Google" id="ProtNLM"/>
    </source>
</evidence>
<organism evidence="1">
    <name type="scientific">marine sediment metagenome</name>
    <dbReference type="NCBI Taxonomy" id="412755"/>
    <lineage>
        <taxon>unclassified sequences</taxon>
        <taxon>metagenomes</taxon>
        <taxon>ecological metagenomes</taxon>
    </lineage>
</organism>
<comment type="caution">
    <text evidence="1">The sequence shown here is derived from an EMBL/GenBank/DDBJ whole genome shotgun (WGS) entry which is preliminary data.</text>
</comment>
<accession>A0A0F9WB61</accession>
<evidence type="ECO:0000313" key="1">
    <source>
        <dbReference type="EMBL" id="KKN82996.1"/>
    </source>
</evidence>
<dbReference type="Gene3D" id="3.20.20.210">
    <property type="match status" value="1"/>
</dbReference>
<proteinExistence type="predicted"/>
<protein>
    <recommendedName>
        <fullName evidence="2">Uroporphyrinogen decarboxylase (URO-D) domain-containing protein</fullName>
    </recommendedName>
</protein>
<name>A0A0F9WB61_9ZZZZ</name>
<dbReference type="AlphaFoldDB" id="A0A0F9WB61"/>
<sequence length="416" mass="46536">MSVPDTDRQVLRDLAKQVAEAAADPSQDKKLAEWKRHNSLKPGRAMVLQAPEGVWDEFVPADSLQCQDDRCRGIEAALRTRLYKVDHLHDDEPIVTTLPTTIHTQVTGYGVAVKTTNPEAKGVHGAVHYDTVLEDDADVETLFQDRHVTVDWDASHREHEIVSDLVGDILDVRMVGYGGGWFSPMDLFMAWRGPDKMLLDLIDRPEWIHRAMNRLLEIETSVSKQMEALGVLGLNNGANHVGSGGIGTTDELPQPDFDGEHVRLKDLWGHAAAQIFSEVSPAMHDEFAIQYEAKFLSMFGLNCYGCCEPLHKKVPIVRKIPNIRRLSMSPWIEPVEGAEAIGGDMIFSFKPNPAYLSSGTFDLDICRREMIAVLDACKANGCVSEYIMKDTHICCGEPERYDQWTDMAMQLADEYA</sequence>